<reference evidence="1" key="1">
    <citation type="submission" date="2018-02" db="EMBL/GenBank/DDBJ databases">
        <title>Rhizophora mucronata_Transcriptome.</title>
        <authorList>
            <person name="Meera S.P."/>
            <person name="Sreeshan A."/>
            <person name="Augustine A."/>
        </authorList>
    </citation>
    <scope>NUCLEOTIDE SEQUENCE</scope>
    <source>
        <tissue evidence="1">Leaf</tissue>
    </source>
</reference>
<sequence>MIIINIPQSPIIIPDKSEFNLAIIAFGTMTKQVDITKSEPFTSTQPQS</sequence>
<name>A0A2P2NB92_RHIMU</name>
<dbReference type="AlphaFoldDB" id="A0A2P2NB92"/>
<accession>A0A2P2NB92</accession>
<dbReference type="EMBL" id="GGEC01059262">
    <property type="protein sequence ID" value="MBX39746.1"/>
    <property type="molecule type" value="Transcribed_RNA"/>
</dbReference>
<proteinExistence type="predicted"/>
<organism evidence="1">
    <name type="scientific">Rhizophora mucronata</name>
    <name type="common">Asiatic mangrove</name>
    <dbReference type="NCBI Taxonomy" id="61149"/>
    <lineage>
        <taxon>Eukaryota</taxon>
        <taxon>Viridiplantae</taxon>
        <taxon>Streptophyta</taxon>
        <taxon>Embryophyta</taxon>
        <taxon>Tracheophyta</taxon>
        <taxon>Spermatophyta</taxon>
        <taxon>Magnoliopsida</taxon>
        <taxon>eudicotyledons</taxon>
        <taxon>Gunneridae</taxon>
        <taxon>Pentapetalae</taxon>
        <taxon>rosids</taxon>
        <taxon>fabids</taxon>
        <taxon>Malpighiales</taxon>
        <taxon>Rhizophoraceae</taxon>
        <taxon>Rhizophora</taxon>
    </lineage>
</organism>
<evidence type="ECO:0000313" key="1">
    <source>
        <dbReference type="EMBL" id="MBX39746.1"/>
    </source>
</evidence>
<protein>
    <submittedName>
        <fullName evidence="1">Uncharacterized protein</fullName>
    </submittedName>
</protein>